<evidence type="ECO:0000313" key="4">
    <source>
        <dbReference type="EMBL" id="KAK5988695.1"/>
    </source>
</evidence>
<keyword evidence="2" id="KW-0812">Transmembrane</keyword>
<dbReference type="InterPro" id="IPR029058">
    <property type="entry name" value="AB_hydrolase_fold"/>
</dbReference>
<dbReference type="SUPFAM" id="SSF53474">
    <property type="entry name" value="alpha/beta-Hydrolases"/>
    <property type="match status" value="1"/>
</dbReference>
<dbReference type="InterPro" id="IPR013094">
    <property type="entry name" value="AB_hydrolase_3"/>
</dbReference>
<feature type="domain" description="Alpha/beta hydrolase fold-3" evidence="3">
    <location>
        <begin position="130"/>
        <end position="346"/>
    </location>
</feature>
<evidence type="ECO:0000256" key="1">
    <source>
        <dbReference type="ARBA" id="ARBA00022801"/>
    </source>
</evidence>
<comment type="caution">
    <text evidence="4">The sequence shown here is derived from an EMBL/GenBank/DDBJ whole genome shotgun (WGS) entry which is preliminary data.</text>
</comment>
<gene>
    <name evidence="4" type="ORF">PT974_10181</name>
</gene>
<keyword evidence="2" id="KW-1133">Transmembrane helix</keyword>
<keyword evidence="1" id="KW-0378">Hydrolase</keyword>
<dbReference type="Gene3D" id="3.40.50.1820">
    <property type="entry name" value="alpha/beta hydrolase"/>
    <property type="match status" value="1"/>
</dbReference>
<dbReference type="EMBL" id="JAVFKD010000015">
    <property type="protein sequence ID" value="KAK5988695.1"/>
    <property type="molecule type" value="Genomic_DNA"/>
</dbReference>
<name>A0ABR0SA76_9HYPO</name>
<evidence type="ECO:0000259" key="3">
    <source>
        <dbReference type="Pfam" id="PF07859"/>
    </source>
</evidence>
<organism evidence="4 5">
    <name type="scientific">Cladobotryum mycophilum</name>
    <dbReference type="NCBI Taxonomy" id="491253"/>
    <lineage>
        <taxon>Eukaryota</taxon>
        <taxon>Fungi</taxon>
        <taxon>Dikarya</taxon>
        <taxon>Ascomycota</taxon>
        <taxon>Pezizomycotina</taxon>
        <taxon>Sordariomycetes</taxon>
        <taxon>Hypocreomycetidae</taxon>
        <taxon>Hypocreales</taxon>
        <taxon>Hypocreaceae</taxon>
        <taxon>Cladobotryum</taxon>
    </lineage>
</organism>
<feature type="transmembrane region" description="Helical" evidence="2">
    <location>
        <begin position="12"/>
        <end position="31"/>
    </location>
</feature>
<reference evidence="4 5" key="1">
    <citation type="submission" date="2024-01" db="EMBL/GenBank/DDBJ databases">
        <title>Complete genome of Cladobotryum mycophilum ATHUM6906.</title>
        <authorList>
            <person name="Christinaki A.C."/>
            <person name="Myridakis A.I."/>
            <person name="Kouvelis V.N."/>
        </authorList>
    </citation>
    <scope>NUCLEOTIDE SEQUENCE [LARGE SCALE GENOMIC DNA]</scope>
    <source>
        <strain evidence="4 5">ATHUM6906</strain>
    </source>
</reference>
<proteinExistence type="predicted"/>
<sequence>MAPLWSSQPLKTIYMIFFLLKTPPHLALLFFRYLAKPLRPLPEWDIKANISSAMIKAFFQYVTATRSQRTLYTEPGKAKERHSRIEPPADRLFSGVLAASETIKPMPVDGIWFPSPPPQDVAELKDQKVVLHFPGGAFIIAFGHQESGKSVADIMAKSMKATRTIWAQYRLAGTPETRFPAALQDALTFYQYVVSLGVEPENIILSGDSAGGNVVLALMRYLEHSQTQPEPLPLPGGAIVFSPWVHVTSHAAEDYDQSNNSRSDILVGPLLQWGADSYLPEGELPSGIEAYISPLHHPFNLSIPLFIHAGAAEAFHADIQSFADEMAQMNGNRVQFHATTLAPHDILLSHEAFGMTESLETVVEEACGFFDRENTK</sequence>
<evidence type="ECO:0000313" key="5">
    <source>
        <dbReference type="Proteomes" id="UP001338125"/>
    </source>
</evidence>
<dbReference type="PANTHER" id="PTHR48081">
    <property type="entry name" value="AB HYDROLASE SUPERFAMILY PROTEIN C4A8.06C"/>
    <property type="match status" value="1"/>
</dbReference>
<protein>
    <submittedName>
        <fullName evidence="4">Esterase-like protein</fullName>
    </submittedName>
</protein>
<dbReference type="Pfam" id="PF07859">
    <property type="entry name" value="Abhydrolase_3"/>
    <property type="match status" value="1"/>
</dbReference>
<evidence type="ECO:0000256" key="2">
    <source>
        <dbReference type="SAM" id="Phobius"/>
    </source>
</evidence>
<dbReference type="InterPro" id="IPR050300">
    <property type="entry name" value="GDXG_lipolytic_enzyme"/>
</dbReference>
<dbReference type="Proteomes" id="UP001338125">
    <property type="component" value="Unassembled WGS sequence"/>
</dbReference>
<accession>A0ABR0SA76</accession>
<keyword evidence="5" id="KW-1185">Reference proteome</keyword>
<dbReference type="PANTHER" id="PTHR48081:SF17">
    <property type="entry name" value="ALPHA_BETA HYDROLASE FOLD-3 DOMAIN-CONTAINING PROTEIN"/>
    <property type="match status" value="1"/>
</dbReference>
<keyword evidence="2" id="KW-0472">Membrane</keyword>